<feature type="transmembrane region" description="Helical" evidence="1">
    <location>
        <begin position="21"/>
        <end position="38"/>
    </location>
</feature>
<dbReference type="EMBL" id="RKLY01000003">
    <property type="protein sequence ID" value="TGD24866.1"/>
    <property type="molecule type" value="Genomic_DNA"/>
</dbReference>
<evidence type="ECO:0008006" key="4">
    <source>
        <dbReference type="Google" id="ProtNLM"/>
    </source>
</evidence>
<keyword evidence="1" id="KW-1133">Transmembrane helix</keyword>
<keyword evidence="3" id="KW-1185">Reference proteome</keyword>
<feature type="transmembrane region" description="Helical" evidence="1">
    <location>
        <begin position="196"/>
        <end position="225"/>
    </location>
</feature>
<evidence type="ECO:0000313" key="3">
    <source>
        <dbReference type="Proteomes" id="UP000298021"/>
    </source>
</evidence>
<dbReference type="Proteomes" id="UP000298021">
    <property type="component" value="Unassembled WGS sequence"/>
</dbReference>
<accession>A0A4Z0JRR6</accession>
<reference evidence="2 3" key="1">
    <citation type="submission" date="2018-10" db="EMBL/GenBank/DDBJ databases">
        <title>Lactobacillus sp. R7 and Lactobacillus sp. R19 isolated from fermented mustard green product of Taiwan.</title>
        <authorList>
            <person name="Lin S.-T."/>
        </authorList>
    </citation>
    <scope>NUCLEOTIDE SEQUENCE [LARGE SCALE GENOMIC DNA]</scope>
    <source>
        <strain evidence="2 3">BCRC 81127</strain>
    </source>
</reference>
<feature type="transmembrane region" description="Helical" evidence="1">
    <location>
        <begin position="91"/>
        <end position="114"/>
    </location>
</feature>
<organism evidence="2 3">
    <name type="scientific">Companilactobacillus suantsaicola</name>
    <dbReference type="NCBI Taxonomy" id="2487723"/>
    <lineage>
        <taxon>Bacteria</taxon>
        <taxon>Bacillati</taxon>
        <taxon>Bacillota</taxon>
        <taxon>Bacilli</taxon>
        <taxon>Lactobacillales</taxon>
        <taxon>Lactobacillaceae</taxon>
        <taxon>Companilactobacillus</taxon>
    </lineage>
</organism>
<name>A0A4Z0JRR6_9LACO</name>
<feature type="transmembrane region" description="Helical" evidence="1">
    <location>
        <begin position="50"/>
        <end position="70"/>
    </location>
</feature>
<protein>
    <recommendedName>
        <fullName evidence="4">ABC-2 type transporter domain-containing protein</fullName>
    </recommendedName>
</protein>
<keyword evidence="1" id="KW-0812">Transmembrane</keyword>
<dbReference type="RefSeq" id="WP_135371241.1">
    <property type="nucleotide sequence ID" value="NZ_RKLY01000003.1"/>
</dbReference>
<comment type="caution">
    <text evidence="2">The sequence shown here is derived from an EMBL/GenBank/DDBJ whole genome shotgun (WGS) entry which is preliminary data.</text>
</comment>
<feature type="transmembrane region" description="Helical" evidence="1">
    <location>
        <begin position="157"/>
        <end position="176"/>
    </location>
</feature>
<keyword evidence="1" id="KW-0472">Membrane</keyword>
<feature type="transmembrane region" description="Helical" evidence="1">
    <location>
        <begin position="126"/>
        <end position="150"/>
    </location>
</feature>
<gene>
    <name evidence="2" type="ORF">EGT49_01775</name>
</gene>
<evidence type="ECO:0000256" key="1">
    <source>
        <dbReference type="SAM" id="Phobius"/>
    </source>
</evidence>
<proteinExistence type="predicted"/>
<evidence type="ECO:0000313" key="2">
    <source>
        <dbReference type="EMBL" id="TGD24866.1"/>
    </source>
</evidence>
<dbReference type="OrthoDB" id="2357459at2"/>
<sequence length="235" mass="27122">MLFENDVAIFMIQLKIALKEKFYFVYTLLLPIFMVFLNKNLNFQDDGSLYIYWSYIVVTTVFNGFLINIIRLRESGFFKTLIFLVESKNMILLSNIFVQLIIVQLEILLFNIFVTLFITHLSLITFLYGFLTSFLATLLSAAMMVVLLFVKMKQDSFNFLIGSLFVLGIALLGLHPNGILEYLLTILNPFQMIYELYIVHCSSSTLKFLIGSCTILYLAIAGFLLPKISINRYLK</sequence>
<dbReference type="AlphaFoldDB" id="A0A4Z0JRR6"/>